<evidence type="ECO:0008006" key="3">
    <source>
        <dbReference type="Google" id="ProtNLM"/>
    </source>
</evidence>
<dbReference type="AlphaFoldDB" id="A0A1Y6LQI1"/>
<sequence length="406" mass="46588">MSDKRASLGGLAPELQCLIADHVDPSGLLSLRLTNRSFAAAVEDRFVPTFFTTRVHLVTRHALHALGEICAVPRWTAHLEEIELVFCKAREPDYSIPIETRRPLECRCANANIKIELEYEALFDNEYDVLLLTQMFCNLNRAKRRVRISVGPDDYKMGISVFGVKTFERVIDHPLDIWLGPGDGGQKIVGDLLTAAAAAGYRFSELLLFDGTDDRHIEEIELDIPAPLLDQLRTCWSTLTRLVLGHVRNDQYDSSRDVVHQLLPSATRLEELTISGSTWKADTVRDWAESLQTTCLRKLEMWQITGYMRDFIALFVRHKRTLRKLELVFCCMEPYPDGCWLTLFWHVATLLQLEHFCGADFEYWDACTLRHAGKRLEWDYRDNASALAQVEYLRIPGNTYMSNEMD</sequence>
<accession>A0A1Y6LQI1</accession>
<dbReference type="InterPro" id="IPR032675">
    <property type="entry name" value="LRR_dom_sf"/>
</dbReference>
<protein>
    <recommendedName>
        <fullName evidence="3">F-box domain-containing protein</fullName>
    </recommendedName>
</protein>
<evidence type="ECO:0000313" key="2">
    <source>
        <dbReference type="Proteomes" id="UP000215453"/>
    </source>
</evidence>
<name>A0A1Y6LQI1_ZYMTR</name>
<gene>
    <name evidence="1" type="ORF">ZT1A5_G8098</name>
</gene>
<dbReference type="EMBL" id="LT882683">
    <property type="protein sequence ID" value="SMY26654.1"/>
    <property type="molecule type" value="Genomic_DNA"/>
</dbReference>
<evidence type="ECO:0000313" key="1">
    <source>
        <dbReference type="EMBL" id="SMY26654.1"/>
    </source>
</evidence>
<dbReference type="Gene3D" id="3.80.10.10">
    <property type="entry name" value="Ribonuclease Inhibitor"/>
    <property type="match status" value="1"/>
</dbReference>
<proteinExistence type="predicted"/>
<organism evidence="1 2">
    <name type="scientific">Zymoseptoria tritici ST99CH_1A5</name>
    <dbReference type="NCBI Taxonomy" id="1276529"/>
    <lineage>
        <taxon>Eukaryota</taxon>
        <taxon>Fungi</taxon>
        <taxon>Dikarya</taxon>
        <taxon>Ascomycota</taxon>
        <taxon>Pezizomycotina</taxon>
        <taxon>Dothideomycetes</taxon>
        <taxon>Dothideomycetidae</taxon>
        <taxon>Mycosphaerellales</taxon>
        <taxon>Mycosphaerellaceae</taxon>
        <taxon>Zymoseptoria</taxon>
    </lineage>
</organism>
<dbReference type="Proteomes" id="UP000215453">
    <property type="component" value="Chromosome 8"/>
</dbReference>
<reference evidence="1 2" key="1">
    <citation type="submission" date="2016-10" db="EMBL/GenBank/DDBJ databases">
        <authorList>
            <person name="Varghese N."/>
        </authorList>
    </citation>
    <scope>NUCLEOTIDE SEQUENCE [LARGE SCALE GENOMIC DNA]</scope>
</reference>